<reference evidence="8" key="2">
    <citation type="submission" date="2022-08" db="UniProtKB">
        <authorList>
            <consortium name="EnsemblMetazoa"/>
        </authorList>
    </citation>
    <scope>IDENTIFICATION</scope>
    <source>
        <strain evidence="8">STECLA/ALBI9_A</strain>
    </source>
</reference>
<evidence type="ECO:0000313" key="9">
    <source>
        <dbReference type="Proteomes" id="UP000069272"/>
    </source>
</evidence>
<evidence type="ECO:0000256" key="2">
    <source>
        <dbReference type="ARBA" id="ARBA00023015"/>
    </source>
</evidence>
<evidence type="ECO:0000256" key="6">
    <source>
        <dbReference type="PROSITE-ProRule" id="PRU00089"/>
    </source>
</evidence>
<dbReference type="GO" id="GO:0000981">
    <property type="term" value="F:DNA-binding transcription factor activity, RNA polymerase II-specific"/>
    <property type="evidence" value="ECO:0007669"/>
    <property type="project" value="TreeGrafter"/>
</dbReference>
<feature type="compositionally biased region" description="Polar residues" evidence="7">
    <location>
        <begin position="157"/>
        <end position="177"/>
    </location>
</feature>
<organism evidence="8 9">
    <name type="scientific">Anopheles albimanus</name>
    <name type="common">New world malaria mosquito</name>
    <dbReference type="NCBI Taxonomy" id="7167"/>
    <lineage>
        <taxon>Eukaryota</taxon>
        <taxon>Metazoa</taxon>
        <taxon>Ecdysozoa</taxon>
        <taxon>Arthropoda</taxon>
        <taxon>Hexapoda</taxon>
        <taxon>Insecta</taxon>
        <taxon>Pterygota</taxon>
        <taxon>Neoptera</taxon>
        <taxon>Endopterygota</taxon>
        <taxon>Diptera</taxon>
        <taxon>Nematocera</taxon>
        <taxon>Culicoidea</taxon>
        <taxon>Culicidae</taxon>
        <taxon>Anophelinae</taxon>
        <taxon>Anopheles</taxon>
    </lineage>
</organism>
<dbReference type="GO" id="GO:0000978">
    <property type="term" value="F:RNA polymerase II cis-regulatory region sequence-specific DNA binding"/>
    <property type="evidence" value="ECO:0007669"/>
    <property type="project" value="TreeGrafter"/>
</dbReference>
<dbReference type="SMART" id="SM00339">
    <property type="entry name" value="FH"/>
    <property type="match status" value="1"/>
</dbReference>
<dbReference type="Gene3D" id="1.10.10.10">
    <property type="entry name" value="Winged helix-like DNA-binding domain superfamily/Winged helix DNA-binding domain"/>
    <property type="match status" value="1"/>
</dbReference>
<dbReference type="FunFam" id="1.10.10.10:FF:000530">
    <property type="entry name" value="Forkhead box protein (AaegFOXM2)"/>
    <property type="match status" value="1"/>
</dbReference>
<dbReference type="SUPFAM" id="SSF46785">
    <property type="entry name" value="Winged helix' DNA-binding domain"/>
    <property type="match status" value="1"/>
</dbReference>
<feature type="region of interest" description="Disordered" evidence="7">
    <location>
        <begin position="354"/>
        <end position="408"/>
    </location>
</feature>
<dbReference type="InterPro" id="IPR036388">
    <property type="entry name" value="WH-like_DNA-bd_sf"/>
</dbReference>
<evidence type="ECO:0000256" key="5">
    <source>
        <dbReference type="ARBA" id="ARBA00023242"/>
    </source>
</evidence>
<dbReference type="Pfam" id="PF00250">
    <property type="entry name" value="Forkhead"/>
    <property type="match status" value="1"/>
</dbReference>
<dbReference type="VEuPathDB" id="VectorBase:AALB009484"/>
<keyword evidence="3 6" id="KW-0238">DNA-binding</keyword>
<dbReference type="GO" id="GO:0005634">
    <property type="term" value="C:nucleus"/>
    <property type="evidence" value="ECO:0007669"/>
    <property type="project" value="UniProtKB-SubCell"/>
</dbReference>
<evidence type="ECO:0000256" key="7">
    <source>
        <dbReference type="SAM" id="MobiDB-lite"/>
    </source>
</evidence>
<dbReference type="Proteomes" id="UP000069272">
    <property type="component" value="Chromosome 2R"/>
</dbReference>
<dbReference type="PANTHER" id="PTHR45881:SF1">
    <property type="entry name" value="FORK HEAD PROTEIN HOMOLOG 2"/>
    <property type="match status" value="1"/>
</dbReference>
<dbReference type="VEuPathDB" id="VectorBase:AALB20_031191"/>
<dbReference type="InterPro" id="IPR036390">
    <property type="entry name" value="WH_DNA-bd_sf"/>
</dbReference>
<dbReference type="InterPro" id="IPR001766">
    <property type="entry name" value="Fork_head_dom"/>
</dbReference>
<dbReference type="PRINTS" id="PR00053">
    <property type="entry name" value="FORKHEAD"/>
</dbReference>
<evidence type="ECO:0000256" key="1">
    <source>
        <dbReference type="ARBA" id="ARBA00004123"/>
    </source>
</evidence>
<accession>A0A182FSF7</accession>
<dbReference type="STRING" id="7167.A0A182FSF7"/>
<dbReference type="CDD" id="cd00059">
    <property type="entry name" value="FH_FOX"/>
    <property type="match status" value="1"/>
</dbReference>
<feature type="DNA-binding region" description="Fork-head" evidence="6">
    <location>
        <begin position="273"/>
        <end position="365"/>
    </location>
</feature>
<dbReference type="EnsemblMetazoa" id="AALB009484-RA">
    <property type="protein sequence ID" value="AALB009484-PA"/>
    <property type="gene ID" value="AALB009484"/>
</dbReference>
<keyword evidence="9" id="KW-1185">Reference proteome</keyword>
<dbReference type="PANTHER" id="PTHR45881">
    <property type="entry name" value="CHECKPOINT SUPPRESSOR 1-LIKE, ISOFORM A-RELATED"/>
    <property type="match status" value="1"/>
</dbReference>
<keyword evidence="5 6" id="KW-0539">Nucleus</keyword>
<feature type="region of interest" description="Disordered" evidence="7">
    <location>
        <begin position="156"/>
        <end position="213"/>
    </location>
</feature>
<keyword evidence="4" id="KW-0804">Transcription</keyword>
<keyword evidence="2" id="KW-0805">Transcription regulation</keyword>
<dbReference type="PROSITE" id="PS50039">
    <property type="entry name" value="FORK_HEAD_3"/>
    <property type="match status" value="1"/>
</dbReference>
<comment type="subcellular location">
    <subcellularLocation>
        <location evidence="1 6">Nucleus</location>
    </subcellularLocation>
</comment>
<evidence type="ECO:0000313" key="8">
    <source>
        <dbReference type="EnsemblMetazoa" id="AALB009484-PA"/>
    </source>
</evidence>
<dbReference type="AlphaFoldDB" id="A0A182FSF7"/>
<sequence length="654" mass="71369">MWPKANVEDLKSKSAVMTNVVDVGGAPTVSGRGRNHTAMTQLEDDDLLNNLLKIPGTIIIYNNDMSSYDYVLNAHNVTLPLTPATSTAGSTASEQSVDDLNSSASIDGDLMATSPVPTTVFYNGTNCASQLYLDSPSSGEGGPLDTPTLRPLVELDGQSTSGVEPSGGQQHPSPGSQEETMDEDVEEEEEEEVEELETVGSVAEVDEDSEPELTNLSWLTELKNITNLTPSDVPLTDLPTARFNKFIAQVRRSRETYDKRKEQYTSLASSLEKPPFNYAQIIAMAMLEEGRMTLKQICKWIQEKFSYYKVHKNWNNSIRHNLSLSFFFTKVQRAKDEKGKGGYWELSMDVSKSERRRVRVRQRNKSAHGTTNASPVTSNRVSVPSTRSSKGSTNNDDHSAGSSIANNNNELTVNHNLAKTCATSQTPGSAAEPSEQPSVAAEALPLNSTATPMVYFGETADPMSLDRNNNEHQNQGSTEPCSSSPQTSMPISNVTIDIIDNYGKPAMVPVSEISGIPTVEWPQTLAANVPTVAVPAGPSELNEEQLIRASAMVESCSINFDSIINGEPGASIFNHLSVDEIFSDNEIPQPANDDIIVPFFTNVQQVHSGPNVVVETIPYYLPDMGNFDESDFGNLINLNEQEISDEFLNEHGFL</sequence>
<proteinExistence type="predicted"/>
<feature type="compositionally biased region" description="Basic residues" evidence="7">
    <location>
        <begin position="354"/>
        <end position="366"/>
    </location>
</feature>
<feature type="compositionally biased region" description="Polar residues" evidence="7">
    <location>
        <begin position="367"/>
        <end position="405"/>
    </location>
</feature>
<feature type="compositionally biased region" description="Acidic residues" evidence="7">
    <location>
        <begin position="179"/>
        <end position="197"/>
    </location>
</feature>
<evidence type="ECO:0000256" key="3">
    <source>
        <dbReference type="ARBA" id="ARBA00023125"/>
    </source>
</evidence>
<feature type="region of interest" description="Disordered" evidence="7">
    <location>
        <begin position="460"/>
        <end position="488"/>
    </location>
</feature>
<name>A0A182FSF7_ANOAL</name>
<protein>
    <submittedName>
        <fullName evidence="8">Uncharacterized protein</fullName>
    </submittedName>
</protein>
<feature type="compositionally biased region" description="Polar residues" evidence="7">
    <location>
        <begin position="471"/>
        <end position="488"/>
    </location>
</feature>
<evidence type="ECO:0000256" key="4">
    <source>
        <dbReference type="ARBA" id="ARBA00023163"/>
    </source>
</evidence>
<reference evidence="8 9" key="1">
    <citation type="journal article" date="2017" name="G3 (Bethesda)">
        <title>The Physical Genome Mapping of Anopheles albimanus Corrected Scaffold Misassemblies and Identified Interarm Rearrangements in Genus Anopheles.</title>
        <authorList>
            <person name="Artemov G.N."/>
            <person name="Peery A.N."/>
            <person name="Jiang X."/>
            <person name="Tu Z."/>
            <person name="Stegniy V.N."/>
            <person name="Sharakhova M.V."/>
            <person name="Sharakhov I.V."/>
        </authorList>
    </citation>
    <scope>NUCLEOTIDE SEQUENCE [LARGE SCALE GENOMIC DNA]</scope>
    <source>
        <strain evidence="8 9">ALBI9_A</strain>
    </source>
</reference>